<sequence>MSDKEESGTAHGFLHELSDESGPIHANGLGYVNPKSGGRGEDLAPRAAVTNSMISSSTRLLASMRATSSARTALPLLLSASPRKAIPSFAAPPPRALSLAPGLGLPSPRRLPPPRISSMAVSSVAAPERHDAGDWYSVPDLSLRDHRFTVPLDYSAAAGSSITVFAREVVAVGKEEQQLPYLLYLQGGPGFESPRPTEASGWLKRACEEYRVRGTGLSTPLTVSSLSQIMSATKLVEYLQHFRADNIIKDAEFIRSCLVPDSGTWTVLGQSYGGFCAVTYMSFAPEGLKSVLLTGGIPPIAKGCTADVVYRACFEQVVHQNEKYYKRFPQDVKVICDLVNYLAKAEGGGVSLPSGGILTPRGLQTLGLAGLGSGGGFERLHYMFERVWDPELVPGMGKRISYYFLKAFESWIDFDTNPLYALLHESIYCQGAPSQWSAHKIRGEYDSIFDPIKAAKECRPVFFTGEASMIFPWMFDEIHALGPFMEAAHLLAEKEDWPPLYDISRLNNNKVPVAAAVYYEDMYVNFKLAMETASEIAGIRLWVTNEYMHSGLRDNGYQVFEQLIGMLQGKKPWF</sequence>
<dbReference type="PANTHER" id="PTHR43248:SF2">
    <property type="entry name" value="PROLYL AMINOPEPTIDASE"/>
    <property type="match status" value="1"/>
</dbReference>
<evidence type="ECO:0000256" key="1">
    <source>
        <dbReference type="ARBA" id="ARBA00010088"/>
    </source>
</evidence>
<evidence type="ECO:0000313" key="6">
    <source>
        <dbReference type="Proteomes" id="UP001055439"/>
    </source>
</evidence>
<keyword evidence="6" id="KW-1185">Reference proteome</keyword>
<dbReference type="OrthoDB" id="1898734at2759"/>
<dbReference type="GO" id="GO:0016787">
    <property type="term" value="F:hydrolase activity"/>
    <property type="evidence" value="ECO:0007669"/>
    <property type="project" value="UniProtKB-KW"/>
</dbReference>
<evidence type="ECO:0000313" key="5">
    <source>
        <dbReference type="EMBL" id="URE08286.1"/>
    </source>
</evidence>
<dbReference type="Proteomes" id="UP001055439">
    <property type="component" value="Chromosome 6"/>
</dbReference>
<dbReference type="PANTHER" id="PTHR43248">
    <property type="entry name" value="2-SUCCINYL-6-HYDROXY-2,4-CYCLOHEXADIENE-1-CARBOXYLATE SYNTHASE"/>
    <property type="match status" value="1"/>
</dbReference>
<dbReference type="SUPFAM" id="SSF53474">
    <property type="entry name" value="alpha/beta-Hydrolases"/>
    <property type="match status" value="1"/>
</dbReference>
<dbReference type="InterPro" id="IPR000073">
    <property type="entry name" value="AB_hydrolase_1"/>
</dbReference>
<feature type="compositionally biased region" description="Basic and acidic residues" evidence="3">
    <location>
        <begin position="1"/>
        <end position="18"/>
    </location>
</feature>
<feature type="region of interest" description="Disordered" evidence="3">
    <location>
        <begin position="1"/>
        <end position="43"/>
    </location>
</feature>
<dbReference type="Gene3D" id="3.40.50.1820">
    <property type="entry name" value="alpha/beta hydrolase"/>
    <property type="match status" value="1"/>
</dbReference>
<dbReference type="EMBL" id="CP097508">
    <property type="protein sequence ID" value="URE08286.1"/>
    <property type="molecule type" value="Genomic_DNA"/>
</dbReference>
<dbReference type="AlphaFoldDB" id="A0A9E7K8F7"/>
<dbReference type="Pfam" id="PF00561">
    <property type="entry name" value="Abhydrolase_1"/>
    <property type="match status" value="1"/>
</dbReference>
<accession>A0A9E7K8F7</accession>
<reference evidence="5" key="1">
    <citation type="submission" date="2022-05" db="EMBL/GenBank/DDBJ databases">
        <title>The Musa troglodytarum L. genome provides insights into the mechanism of non-climacteric behaviour and enrichment of carotenoids.</title>
        <authorList>
            <person name="Wang J."/>
        </authorList>
    </citation>
    <scope>NUCLEOTIDE SEQUENCE</scope>
    <source>
        <tissue evidence="5">Leaf</tissue>
    </source>
</reference>
<feature type="domain" description="AB hydrolase-1" evidence="4">
    <location>
        <begin position="212"/>
        <end position="333"/>
    </location>
</feature>
<keyword evidence="2 5" id="KW-0378">Hydrolase</keyword>
<dbReference type="InterPro" id="IPR029058">
    <property type="entry name" value="AB_hydrolase_fold"/>
</dbReference>
<evidence type="ECO:0000256" key="2">
    <source>
        <dbReference type="ARBA" id="ARBA00022801"/>
    </source>
</evidence>
<dbReference type="InterPro" id="IPR051601">
    <property type="entry name" value="Serine_prot/Carboxylest_S33"/>
</dbReference>
<proteinExistence type="inferred from homology"/>
<evidence type="ECO:0000256" key="3">
    <source>
        <dbReference type="SAM" id="MobiDB-lite"/>
    </source>
</evidence>
<organism evidence="5 6">
    <name type="scientific">Musa troglodytarum</name>
    <name type="common">fe'i banana</name>
    <dbReference type="NCBI Taxonomy" id="320322"/>
    <lineage>
        <taxon>Eukaryota</taxon>
        <taxon>Viridiplantae</taxon>
        <taxon>Streptophyta</taxon>
        <taxon>Embryophyta</taxon>
        <taxon>Tracheophyta</taxon>
        <taxon>Spermatophyta</taxon>
        <taxon>Magnoliopsida</taxon>
        <taxon>Liliopsida</taxon>
        <taxon>Zingiberales</taxon>
        <taxon>Musaceae</taxon>
        <taxon>Musa</taxon>
    </lineage>
</organism>
<comment type="similarity">
    <text evidence="1">Belongs to the peptidase S33 family.</text>
</comment>
<protein>
    <submittedName>
        <fullName evidence="5">Alpha/beta hydrolase fold</fullName>
    </submittedName>
</protein>
<evidence type="ECO:0000259" key="4">
    <source>
        <dbReference type="Pfam" id="PF00561"/>
    </source>
</evidence>
<name>A0A9E7K8F7_9LILI</name>
<gene>
    <name evidence="5" type="ORF">MUK42_22436</name>
</gene>